<dbReference type="InterPro" id="IPR000515">
    <property type="entry name" value="MetI-like"/>
</dbReference>
<evidence type="ECO:0000256" key="6">
    <source>
        <dbReference type="ARBA" id="ARBA00023136"/>
    </source>
</evidence>
<keyword evidence="10" id="KW-1185">Reference proteome</keyword>
<dbReference type="GO" id="GO:0005886">
    <property type="term" value="C:plasma membrane"/>
    <property type="evidence" value="ECO:0007669"/>
    <property type="project" value="UniProtKB-SubCell"/>
</dbReference>
<feature type="transmembrane region" description="Helical" evidence="7">
    <location>
        <begin position="108"/>
        <end position="133"/>
    </location>
</feature>
<gene>
    <name evidence="9" type="ORF">HMPREF9020_01238</name>
</gene>
<feature type="transmembrane region" description="Helical" evidence="7">
    <location>
        <begin position="235"/>
        <end position="256"/>
    </location>
</feature>
<keyword evidence="3" id="KW-1003">Cell membrane</keyword>
<comment type="subcellular location">
    <subcellularLocation>
        <location evidence="1 7">Cell membrane</location>
        <topology evidence="1 7">Multi-pass membrane protein</topology>
    </subcellularLocation>
</comment>
<dbReference type="PANTHER" id="PTHR30151:SF20">
    <property type="entry name" value="ABC TRANSPORTER PERMEASE PROTEIN HI_0355-RELATED"/>
    <property type="match status" value="1"/>
</dbReference>
<evidence type="ECO:0000256" key="2">
    <source>
        <dbReference type="ARBA" id="ARBA00022448"/>
    </source>
</evidence>
<dbReference type="PROSITE" id="PS50928">
    <property type="entry name" value="ABC_TM1"/>
    <property type="match status" value="1"/>
</dbReference>
<feature type="domain" description="ABC transmembrane type-1" evidence="8">
    <location>
        <begin position="69"/>
        <end position="253"/>
    </location>
</feature>
<name>W5IGS7_SCAIO</name>
<dbReference type="CDD" id="cd06261">
    <property type="entry name" value="TM_PBP2"/>
    <property type="match status" value="1"/>
</dbReference>
<dbReference type="Pfam" id="PF00528">
    <property type="entry name" value="BPD_transp_1"/>
    <property type="match status" value="1"/>
</dbReference>
<sequence>MRSNLQSPGKLSATKNKKNHLAAALPSLITLLLLLLVWQILVSVSHTSARIISSPWGIWQAMVVNRSSLLTAAYTTSCEAFIGFILAIGAGILLGVGLYVSHTFYASFYPLLVGAQTLPIITIAPLFVIWFGYGSLGKIVLVAVFSLFPIAIQTCRGLIAVPRYFRDVALTCGATSPWELWHVHIRVAARQIFSGIRISATYIFATAATAEYIGARNGIGVWMQAAYNSFQTPMVFAATVVIIILTGLVMALVSLAERLMLGPAEEDSID</sequence>
<dbReference type="InterPro" id="IPR035906">
    <property type="entry name" value="MetI-like_sf"/>
</dbReference>
<dbReference type="GO" id="GO:0055085">
    <property type="term" value="P:transmembrane transport"/>
    <property type="evidence" value="ECO:0007669"/>
    <property type="project" value="InterPro"/>
</dbReference>
<dbReference type="eggNOG" id="COG0600">
    <property type="taxonomic scope" value="Bacteria"/>
</dbReference>
<dbReference type="Proteomes" id="UP000005777">
    <property type="component" value="Unassembled WGS sequence"/>
</dbReference>
<protein>
    <recommendedName>
        <fullName evidence="8">ABC transmembrane type-1 domain-containing protein</fullName>
    </recommendedName>
</protein>
<reference evidence="9 10" key="1">
    <citation type="submission" date="2012-01" db="EMBL/GenBank/DDBJ databases">
        <title>The Genome Sequence of Scardovia inopinata F0304.</title>
        <authorList>
            <consortium name="The Broad Institute Genome Sequencing Platform"/>
            <person name="Ward D."/>
            <person name="Earl A."/>
            <person name="Feldgarden M."/>
            <person name="Gevers D."/>
            <person name="Young S."/>
            <person name="Zeng Q."/>
            <person name="Koehrsen M."/>
            <person name="Alvarado L."/>
            <person name="Berlin A.M."/>
            <person name="Borenstein D."/>
            <person name="Chapman S.B."/>
            <person name="Chen Z."/>
            <person name="Engels R."/>
            <person name="Freedman E."/>
            <person name="Gellesch M."/>
            <person name="Goldberg J."/>
            <person name="Griggs A."/>
            <person name="Gujja S."/>
            <person name="Heilman E.R."/>
            <person name="Heiman D.I."/>
            <person name="Hepburn T.A."/>
            <person name="Howarth C."/>
            <person name="Jen D."/>
            <person name="Larson L."/>
            <person name="Mehta T."/>
            <person name="Park D."/>
            <person name="Pearson M."/>
            <person name="Richards J."/>
            <person name="Roberts A."/>
            <person name="Saif S."/>
            <person name="Shea T.D."/>
            <person name="Shenoy N."/>
            <person name="Sisk P."/>
            <person name="Stolte C."/>
            <person name="Sykes S.N."/>
            <person name="Walk T."/>
            <person name="White J."/>
            <person name="Yandava C."/>
            <person name="Izard J."/>
            <person name="Baranova O.V."/>
            <person name="Blanton J.M."/>
            <person name="Tanner A.C."/>
            <person name="Dewhirst F."/>
            <person name="Haas B."/>
            <person name="Nusbaum C."/>
            <person name="Birren B."/>
        </authorList>
    </citation>
    <scope>NUCLEOTIDE SEQUENCE [LARGE SCALE GENOMIC DNA]</scope>
    <source>
        <strain evidence="9 10">F0304</strain>
    </source>
</reference>
<comment type="caution">
    <text evidence="9">The sequence shown here is derived from an EMBL/GenBank/DDBJ whole genome shotgun (WGS) entry which is preliminary data.</text>
</comment>
<feature type="transmembrane region" description="Helical" evidence="7">
    <location>
        <begin position="196"/>
        <end position="215"/>
    </location>
</feature>
<dbReference type="PANTHER" id="PTHR30151">
    <property type="entry name" value="ALKANE SULFONATE ABC TRANSPORTER-RELATED, MEMBRANE SUBUNIT"/>
    <property type="match status" value="1"/>
</dbReference>
<feature type="transmembrane region" description="Helical" evidence="7">
    <location>
        <begin position="21"/>
        <end position="41"/>
    </location>
</feature>
<evidence type="ECO:0000259" key="8">
    <source>
        <dbReference type="PROSITE" id="PS50928"/>
    </source>
</evidence>
<evidence type="ECO:0000256" key="5">
    <source>
        <dbReference type="ARBA" id="ARBA00022989"/>
    </source>
</evidence>
<evidence type="ECO:0000313" key="9">
    <source>
        <dbReference type="EMBL" id="EFG26157.2"/>
    </source>
</evidence>
<organism evidence="9 10">
    <name type="scientific">Scardovia inopinata F0304</name>
    <dbReference type="NCBI Taxonomy" id="641146"/>
    <lineage>
        <taxon>Bacteria</taxon>
        <taxon>Bacillati</taxon>
        <taxon>Actinomycetota</taxon>
        <taxon>Actinomycetes</taxon>
        <taxon>Bifidobacteriales</taxon>
        <taxon>Bifidobacteriaceae</taxon>
        <taxon>Scardovia</taxon>
    </lineage>
</organism>
<feature type="transmembrane region" description="Helical" evidence="7">
    <location>
        <begin position="139"/>
        <end position="159"/>
    </location>
</feature>
<keyword evidence="4 7" id="KW-0812">Transmembrane</keyword>
<accession>W5IGS7</accession>
<dbReference type="RefSeq" id="WP_040591298.1">
    <property type="nucleotide sequence ID" value="NZ_GG770226.1"/>
</dbReference>
<dbReference type="SUPFAM" id="SSF161098">
    <property type="entry name" value="MetI-like"/>
    <property type="match status" value="1"/>
</dbReference>
<evidence type="ECO:0000256" key="7">
    <source>
        <dbReference type="RuleBase" id="RU363032"/>
    </source>
</evidence>
<keyword evidence="5 7" id="KW-1133">Transmembrane helix</keyword>
<dbReference type="AlphaFoldDB" id="W5IGS7"/>
<keyword evidence="2 7" id="KW-0813">Transport</keyword>
<evidence type="ECO:0000313" key="10">
    <source>
        <dbReference type="Proteomes" id="UP000005777"/>
    </source>
</evidence>
<comment type="similarity">
    <text evidence="7">Belongs to the binding-protein-dependent transport system permease family.</text>
</comment>
<feature type="transmembrane region" description="Helical" evidence="7">
    <location>
        <begin position="80"/>
        <end position="101"/>
    </location>
</feature>
<keyword evidence="6 7" id="KW-0472">Membrane</keyword>
<proteinExistence type="inferred from homology"/>
<dbReference type="HOGENOM" id="CLU_046113_2_1_11"/>
<dbReference type="EMBL" id="ADCX01000012">
    <property type="protein sequence ID" value="EFG26157.2"/>
    <property type="molecule type" value="Genomic_DNA"/>
</dbReference>
<evidence type="ECO:0000256" key="3">
    <source>
        <dbReference type="ARBA" id="ARBA00022475"/>
    </source>
</evidence>
<evidence type="ECO:0000256" key="4">
    <source>
        <dbReference type="ARBA" id="ARBA00022692"/>
    </source>
</evidence>
<dbReference type="Gene3D" id="1.10.3720.10">
    <property type="entry name" value="MetI-like"/>
    <property type="match status" value="1"/>
</dbReference>
<evidence type="ECO:0000256" key="1">
    <source>
        <dbReference type="ARBA" id="ARBA00004651"/>
    </source>
</evidence>